<evidence type="ECO:0000256" key="1">
    <source>
        <dbReference type="SAM" id="Phobius"/>
    </source>
</evidence>
<reference evidence="2" key="3">
    <citation type="submission" date="2025-09" db="UniProtKB">
        <authorList>
            <consortium name="Ensembl"/>
        </authorList>
    </citation>
    <scope>IDENTIFICATION</scope>
</reference>
<proteinExistence type="predicted"/>
<organism evidence="2 3">
    <name type="scientific">Anas platyrhynchos</name>
    <name type="common">Mallard</name>
    <name type="synonym">Anas boschas</name>
    <dbReference type="NCBI Taxonomy" id="8839"/>
    <lineage>
        <taxon>Eukaryota</taxon>
        <taxon>Metazoa</taxon>
        <taxon>Chordata</taxon>
        <taxon>Craniata</taxon>
        <taxon>Vertebrata</taxon>
        <taxon>Euteleostomi</taxon>
        <taxon>Archelosauria</taxon>
        <taxon>Archosauria</taxon>
        <taxon>Dinosauria</taxon>
        <taxon>Saurischia</taxon>
        <taxon>Theropoda</taxon>
        <taxon>Coelurosauria</taxon>
        <taxon>Aves</taxon>
        <taxon>Neognathae</taxon>
        <taxon>Galloanserae</taxon>
        <taxon>Anseriformes</taxon>
        <taxon>Anatidae</taxon>
        <taxon>Anatinae</taxon>
        <taxon>Anas</taxon>
    </lineage>
</organism>
<keyword evidence="1" id="KW-1133">Transmembrane helix</keyword>
<dbReference type="Ensembl" id="ENSAPLT00020017384.1">
    <property type="protein sequence ID" value="ENSAPLP00020016112.1"/>
    <property type="gene ID" value="ENSAPLG00020011611.1"/>
</dbReference>
<dbReference type="InterPro" id="IPR036938">
    <property type="entry name" value="PAP2/HPO_sf"/>
</dbReference>
<dbReference type="UniPathway" id="UPA00378"/>
<evidence type="ECO:0000313" key="2">
    <source>
        <dbReference type="Ensembl" id="ENSAPLP00020016112.1"/>
    </source>
</evidence>
<sequence length="265" mass="29582">MAAVGECSLPAPWRPLSLTHVEYPAGDFSGQLLAYLSLGPIFIIVGFVTLIIFKRELHTISFLGGLAFNEGVNWLIKNVIREPRPCEGMVWPVGATVSVPFQWNENHGVLEDVFPFASCWLWMFGCKKAGRDVSSCAQTGGVVWLHLWSVPAAMYRVDLDHTLSSSLPRSPFNSDHKIWDAVQPLPVHVVFLSLFISVPLFKGLFALPHLEPSLIWRCGRKHYGHSLVCLHTGDINSSLPKDSCVANFRVLFNPRHQPHSEHPVV</sequence>
<dbReference type="SUPFAM" id="SSF48317">
    <property type="entry name" value="Acid phosphatase/Vanadium-dependent haloperoxidase"/>
    <property type="match status" value="1"/>
</dbReference>
<feature type="transmembrane region" description="Helical" evidence="1">
    <location>
        <begin position="32"/>
        <end position="53"/>
    </location>
</feature>
<reference evidence="2" key="1">
    <citation type="submission" date="2019-08" db="EMBL/GenBank/DDBJ databases">
        <title>Three high-quality genomes provides insights into domestication of ducks.</title>
        <authorList>
            <person name="Hou Z.C."/>
            <person name="Zhu F."/>
            <person name="Yin Z.T."/>
            <person name="Zhang F."/>
        </authorList>
    </citation>
    <scope>NUCLEOTIDE SEQUENCE [LARGE SCALE GENOMIC DNA]</scope>
</reference>
<dbReference type="AlphaFoldDB" id="A0A8B9T6I5"/>
<protein>
    <submittedName>
        <fullName evidence="2">Dolichyldiphosphatase 1</fullName>
    </submittedName>
</protein>
<evidence type="ECO:0000313" key="3">
    <source>
        <dbReference type="Proteomes" id="UP000694400"/>
    </source>
</evidence>
<keyword evidence="1" id="KW-0812">Transmembrane</keyword>
<reference evidence="2" key="2">
    <citation type="submission" date="2025-08" db="UniProtKB">
        <authorList>
            <consortium name="Ensembl"/>
        </authorList>
    </citation>
    <scope>IDENTIFICATION</scope>
</reference>
<name>A0A8B9T6I5_ANAPL</name>
<accession>A0A8B9T6I5</accession>
<dbReference type="Proteomes" id="UP000694400">
    <property type="component" value="Chromosome 19"/>
</dbReference>
<keyword evidence="1" id="KW-0472">Membrane</keyword>